<feature type="compositionally biased region" description="Basic and acidic residues" evidence="2">
    <location>
        <begin position="1041"/>
        <end position="1053"/>
    </location>
</feature>
<proteinExistence type="predicted"/>
<feature type="compositionally biased region" description="Low complexity" evidence="2">
    <location>
        <begin position="1058"/>
        <end position="1071"/>
    </location>
</feature>
<organism evidence="3 4">
    <name type="scientific">Pyronema omphalodes (strain CBS 100304)</name>
    <name type="common">Pyronema confluens</name>
    <dbReference type="NCBI Taxonomy" id="1076935"/>
    <lineage>
        <taxon>Eukaryota</taxon>
        <taxon>Fungi</taxon>
        <taxon>Dikarya</taxon>
        <taxon>Ascomycota</taxon>
        <taxon>Pezizomycotina</taxon>
        <taxon>Pezizomycetes</taxon>
        <taxon>Pezizales</taxon>
        <taxon>Pyronemataceae</taxon>
        <taxon>Pyronema</taxon>
    </lineage>
</organism>
<keyword evidence="4" id="KW-1185">Reference proteome</keyword>
<evidence type="ECO:0000256" key="2">
    <source>
        <dbReference type="SAM" id="MobiDB-lite"/>
    </source>
</evidence>
<feature type="region of interest" description="Disordered" evidence="2">
    <location>
        <begin position="139"/>
        <end position="164"/>
    </location>
</feature>
<feature type="compositionally biased region" description="Basic and acidic residues" evidence="2">
    <location>
        <begin position="1074"/>
        <end position="1083"/>
    </location>
</feature>
<feature type="compositionally biased region" description="Basic and acidic residues" evidence="2">
    <location>
        <begin position="773"/>
        <end position="800"/>
    </location>
</feature>
<feature type="region of interest" description="Disordered" evidence="2">
    <location>
        <begin position="972"/>
        <end position="1008"/>
    </location>
</feature>
<dbReference type="AlphaFoldDB" id="U4KVG5"/>
<feature type="region of interest" description="Disordered" evidence="2">
    <location>
        <begin position="1037"/>
        <end position="1083"/>
    </location>
</feature>
<feature type="compositionally biased region" description="Basic and acidic residues" evidence="2">
    <location>
        <begin position="99"/>
        <end position="108"/>
    </location>
</feature>
<gene>
    <name evidence="3" type="ORF">PCON_04864</name>
</gene>
<evidence type="ECO:0000313" key="4">
    <source>
        <dbReference type="Proteomes" id="UP000018144"/>
    </source>
</evidence>
<evidence type="ECO:0000256" key="1">
    <source>
        <dbReference type="SAM" id="Coils"/>
    </source>
</evidence>
<feature type="region of interest" description="Disordered" evidence="2">
    <location>
        <begin position="81"/>
        <end position="108"/>
    </location>
</feature>
<feature type="region of interest" description="Disordered" evidence="2">
    <location>
        <begin position="402"/>
        <end position="432"/>
    </location>
</feature>
<feature type="compositionally biased region" description="Basic and acidic residues" evidence="2">
    <location>
        <begin position="301"/>
        <end position="310"/>
    </location>
</feature>
<feature type="coiled-coil region" evidence="1">
    <location>
        <begin position="890"/>
        <end position="921"/>
    </location>
</feature>
<feature type="compositionally biased region" description="Polar residues" evidence="2">
    <location>
        <begin position="226"/>
        <end position="238"/>
    </location>
</feature>
<dbReference type="EMBL" id="HF935243">
    <property type="protein sequence ID" value="CCX05277.1"/>
    <property type="molecule type" value="Genomic_DNA"/>
</dbReference>
<feature type="compositionally biased region" description="Low complexity" evidence="2">
    <location>
        <begin position="240"/>
        <end position="253"/>
    </location>
</feature>
<reference evidence="3 4" key="1">
    <citation type="journal article" date="2013" name="PLoS Genet.">
        <title>The genome and development-dependent transcriptomes of Pyronema confluens: a window into fungal evolution.</title>
        <authorList>
            <person name="Traeger S."/>
            <person name="Altegoer F."/>
            <person name="Freitag M."/>
            <person name="Gabaldon T."/>
            <person name="Kempken F."/>
            <person name="Kumar A."/>
            <person name="Marcet-Houben M."/>
            <person name="Poggeler S."/>
            <person name="Stajich J.E."/>
            <person name="Nowrousian M."/>
        </authorList>
    </citation>
    <scope>NUCLEOTIDE SEQUENCE [LARGE SCALE GENOMIC DNA]</scope>
    <source>
        <strain evidence="4">CBS 100304</strain>
        <tissue evidence="3">Vegetative mycelium</tissue>
    </source>
</reference>
<dbReference type="Proteomes" id="UP000018144">
    <property type="component" value="Unassembled WGS sequence"/>
</dbReference>
<feature type="compositionally biased region" description="Basic and acidic residues" evidence="2">
    <location>
        <begin position="273"/>
        <end position="291"/>
    </location>
</feature>
<accession>U4KVG5</accession>
<evidence type="ECO:0000313" key="3">
    <source>
        <dbReference type="EMBL" id="CCX05277.1"/>
    </source>
</evidence>
<dbReference type="OrthoDB" id="10690233at2759"/>
<name>U4KVG5_PYROM</name>
<keyword evidence="1" id="KW-0175">Coiled coil</keyword>
<feature type="compositionally biased region" description="Polar residues" evidence="2">
    <location>
        <begin position="152"/>
        <end position="164"/>
    </location>
</feature>
<feature type="region of interest" description="Disordered" evidence="2">
    <location>
        <begin position="751"/>
        <end position="800"/>
    </location>
</feature>
<feature type="compositionally biased region" description="Polar residues" evidence="2">
    <location>
        <begin position="350"/>
        <end position="361"/>
    </location>
</feature>
<feature type="compositionally biased region" description="Basic and acidic residues" evidence="2">
    <location>
        <begin position="197"/>
        <end position="218"/>
    </location>
</feature>
<protein>
    <submittedName>
        <fullName evidence="3">Uncharacterized protein</fullName>
    </submittedName>
</protein>
<sequence>MLFPHLLQSNATVDPERIISLPACRRELILRSHHALPPDSESCHDSYNEDSEDDGFVMPFRSRFVDLAEIRRGLMSLVKTEDKQDTQVKPVTPKPLHTPTEKTPDKAEERKEFLETAKWGMGLKGRPQEIAKTVNLHRGPEKPGVAAGCDDSSGSSQTAQLNASMGDTADKISLRDQKDITAATLYEGKKTKDEYYIQTGHKRDESKKKKKSREKDAAAVHLPTARENSASVMPTANDSAEGGAAKGATVTTGHVRKATEMKPISSATLNRNKGFETNEKKPEEPKTKKTSQENNNTAIHRQLEREEKESATPSPNNSDTKPKPEGPKKGTRSRANDTSAIHRHLERQRTASATTAGNNPATKPKAEHKGKTKSKRNSNFAIHRQLQRENEELINWTSAHFDRRKRRGAARKSNATEGHAKIQPDTVPRVQNQPNAPMISVEAETPCFQNSNPFTPVPSATEQNLPSIHQQHRILYAPEPPTIWEESGVPVVLDPLVRMDQESMVNMGLIPSLVEQNLNNNPQYYPCITSEVPPIWAEAGVPSFPDPLAYPTRGYTLNSGSVLSPMEQNPDTIIRQRMLPHTEGLPPPVLESEIPSFEHPCSGTDQGNMVNMGPAPVVTTQNPNTGFQKRMLPNAAGLQPIWLEAGILGFQRNVSGADQGNMINAGHAPTVTQAQHPNNTPQQHNLFYAPELPPTLEASEVPGFQDPCASNTGGNTIVPPSSIPSTEKHNSPDLKKWLEERRELSERIKENAEHNKYSATRCRREHRNTLKGNSREMHHDKPGEEHRKSSERTKGHAERNKYCSTRLLEYRNRQERLKSRAEYSRIVQKGPTPNTAWIRFESPKFQNCNISPSRSDTMEKDKIQEMLDEDKASEKQIDKQYARILKRREHIAKKREERRLRSNIEEQRREYLATLIHAEQRNIAMQTIQTHGMTSQGEQNLMQTTVPWVEAQPVTPGLQNLMQTSCVEAQPGTPCLQNTMGPEPSSAEAAMPDSSPTGQNQDHRPCKPVFFGDLEHPYLRSIHFGSIMGLMECQPAQSAQKRIESDTEDRSEQDSAYASQSSGVSEAGSSQRAEQGKSKYDLHAEKYEFAISDD</sequence>
<feature type="region of interest" description="Disordered" evidence="2">
    <location>
        <begin position="197"/>
        <end position="379"/>
    </location>
</feature>